<feature type="compositionally biased region" description="Low complexity" evidence="1">
    <location>
        <begin position="131"/>
        <end position="143"/>
    </location>
</feature>
<name>A0ABY4S2I1_AQUTE</name>
<evidence type="ECO:0000256" key="1">
    <source>
        <dbReference type="SAM" id="MobiDB-lite"/>
    </source>
</evidence>
<feature type="compositionally biased region" description="Low complexity" evidence="1">
    <location>
        <begin position="27"/>
        <end position="46"/>
    </location>
</feature>
<reference evidence="2" key="1">
    <citation type="submission" date="2022-05" db="EMBL/GenBank/DDBJ databases">
        <title>An RpoN-dependent PEP-CTERM gene is involved in floc formation of an Aquincola tertiaricarbonis strain.</title>
        <authorList>
            <person name="Qiu D."/>
            <person name="Xia M."/>
        </authorList>
    </citation>
    <scope>NUCLEOTIDE SEQUENCE</scope>
    <source>
        <strain evidence="2">RN12</strain>
    </source>
</reference>
<sequence>MSADAITPLGGGESGVGSLAERWQQVAAAVAQPAEGAGQPGEASASTGTQEGAGATGSQAVADAAHRLPTTGPGTAVSPSALLSGLPPAPAMAQAGQAVVAAGLAQATAGWPGPASAALAAPSAPSPGRPATPAAEPTTASGGLAAPATAAALAQPSASHGAGARSAVATADTVQVPVTLSPLFTTPSPLPRRPALPTRLHPPVRRVHPLGDDAPAGQDAAADEDHPQETDAADPAALAATGASAQEADAPVLGAPAAPPDLAAWRARLQQAGHQPLLRELELRRYILLVCPQPAVAGEPSRRATAWLLGGPQHAVLALPARWVAPAPLGLPAQWRLHRTTGGALDGLRSRPPAPGTAGTAPVIGCRIGFGDVPALPDPAHAHLSLAQPRRFLRGLAGQWSLLLLVEPEGLAA</sequence>
<evidence type="ECO:0000313" key="2">
    <source>
        <dbReference type="EMBL" id="URI07204.1"/>
    </source>
</evidence>
<proteinExistence type="predicted"/>
<keyword evidence="3" id="KW-1185">Reference proteome</keyword>
<gene>
    <name evidence="2" type="ORF">MW290_00835</name>
</gene>
<feature type="region of interest" description="Disordered" evidence="1">
    <location>
        <begin position="27"/>
        <end position="59"/>
    </location>
</feature>
<feature type="region of interest" description="Disordered" evidence="1">
    <location>
        <begin position="111"/>
        <end position="143"/>
    </location>
</feature>
<protein>
    <submittedName>
        <fullName evidence="2">Uncharacterized protein</fullName>
    </submittedName>
</protein>
<dbReference type="RefSeq" id="WP_250195469.1">
    <property type="nucleotide sequence ID" value="NZ_CP097635.1"/>
</dbReference>
<organism evidence="2 3">
    <name type="scientific">Aquincola tertiaricarbonis</name>
    <dbReference type="NCBI Taxonomy" id="391953"/>
    <lineage>
        <taxon>Bacteria</taxon>
        <taxon>Pseudomonadati</taxon>
        <taxon>Pseudomonadota</taxon>
        <taxon>Betaproteobacteria</taxon>
        <taxon>Burkholderiales</taxon>
        <taxon>Sphaerotilaceae</taxon>
        <taxon>Aquincola</taxon>
    </lineage>
</organism>
<dbReference type="Proteomes" id="UP001056201">
    <property type="component" value="Chromosome 1"/>
</dbReference>
<feature type="region of interest" description="Disordered" evidence="1">
    <location>
        <begin position="181"/>
        <end position="232"/>
    </location>
</feature>
<dbReference type="EMBL" id="CP097635">
    <property type="protein sequence ID" value="URI07204.1"/>
    <property type="molecule type" value="Genomic_DNA"/>
</dbReference>
<feature type="region of interest" description="Disordered" evidence="1">
    <location>
        <begin position="1"/>
        <end position="20"/>
    </location>
</feature>
<evidence type="ECO:0000313" key="3">
    <source>
        <dbReference type="Proteomes" id="UP001056201"/>
    </source>
</evidence>
<accession>A0ABY4S2I1</accession>
<feature type="compositionally biased region" description="Low complexity" evidence="1">
    <location>
        <begin position="111"/>
        <end position="123"/>
    </location>
</feature>